<reference evidence="8" key="1">
    <citation type="submission" date="2020-03" db="EMBL/GenBank/DDBJ databases">
        <title>Studies in the Genomics of Life Span.</title>
        <authorList>
            <person name="Glass D."/>
        </authorList>
    </citation>
    <scope>NUCLEOTIDE SEQUENCE</scope>
    <source>
        <strain evidence="8">SUZIE</strain>
        <tissue evidence="8">Muscle</tissue>
    </source>
</reference>
<dbReference type="FunFam" id="3.30.160.60:FF:000446">
    <property type="entry name" value="Zinc finger protein"/>
    <property type="match status" value="1"/>
</dbReference>
<dbReference type="Gene3D" id="3.30.160.60">
    <property type="entry name" value="Classic Zinc Finger"/>
    <property type="match status" value="3"/>
</dbReference>
<dbReference type="AlphaFoldDB" id="A0AA41N5S7"/>
<dbReference type="InterPro" id="IPR036236">
    <property type="entry name" value="Znf_C2H2_sf"/>
</dbReference>
<evidence type="ECO:0000256" key="1">
    <source>
        <dbReference type="ARBA" id="ARBA00022723"/>
    </source>
</evidence>
<gene>
    <name evidence="8" type="ORF">SUZIE_177325</name>
</gene>
<comment type="caution">
    <text evidence="8">The sequence shown here is derived from an EMBL/GenBank/DDBJ whole genome shotgun (WGS) entry which is preliminary data.</text>
</comment>
<evidence type="ECO:0000256" key="4">
    <source>
        <dbReference type="ARBA" id="ARBA00022833"/>
    </source>
</evidence>
<evidence type="ECO:0000256" key="3">
    <source>
        <dbReference type="ARBA" id="ARBA00022771"/>
    </source>
</evidence>
<accession>A0AA41N5S7</accession>
<keyword evidence="5" id="KW-0539">Nucleus</keyword>
<dbReference type="Proteomes" id="UP001166674">
    <property type="component" value="Unassembled WGS sequence"/>
</dbReference>
<protein>
    <submittedName>
        <fullName evidence="8">Zinc finger protein 470</fullName>
    </submittedName>
</protein>
<proteinExistence type="predicted"/>
<evidence type="ECO:0000313" key="9">
    <source>
        <dbReference type="Proteomes" id="UP001166674"/>
    </source>
</evidence>
<sequence>MTSHNTEEFSPDHGKRHVFQKIINEKFTNCDLDYLQHRTIWRTLSESEHQKLNDQKPCLIQQQKIHTGEKPYQCKECDKTFCEGAYLTQHQRTLTGEKPFKCTTCNKAFNDKLYLI</sequence>
<dbReference type="Pfam" id="PF00096">
    <property type="entry name" value="zf-C2H2"/>
    <property type="match status" value="1"/>
</dbReference>
<feature type="domain" description="C2H2-type" evidence="7">
    <location>
        <begin position="72"/>
        <end position="99"/>
    </location>
</feature>
<dbReference type="FunFam" id="3.30.160.60:FF:000690">
    <property type="entry name" value="Zinc finger protein 354C"/>
    <property type="match status" value="1"/>
</dbReference>
<evidence type="ECO:0000256" key="6">
    <source>
        <dbReference type="PROSITE-ProRule" id="PRU00042"/>
    </source>
</evidence>
<evidence type="ECO:0000256" key="5">
    <source>
        <dbReference type="ARBA" id="ARBA00023242"/>
    </source>
</evidence>
<keyword evidence="1" id="KW-0479">Metal-binding</keyword>
<evidence type="ECO:0000256" key="2">
    <source>
        <dbReference type="ARBA" id="ARBA00022737"/>
    </source>
</evidence>
<keyword evidence="9" id="KW-1185">Reference proteome</keyword>
<name>A0AA41N5S7_SCICA</name>
<dbReference type="EMBL" id="JAATJV010392560">
    <property type="protein sequence ID" value="MBZ3884314.1"/>
    <property type="molecule type" value="Genomic_DNA"/>
</dbReference>
<dbReference type="InterPro" id="IPR013087">
    <property type="entry name" value="Znf_C2H2_type"/>
</dbReference>
<evidence type="ECO:0000259" key="7">
    <source>
        <dbReference type="PROSITE" id="PS50157"/>
    </source>
</evidence>
<dbReference type="GO" id="GO:0008270">
    <property type="term" value="F:zinc ion binding"/>
    <property type="evidence" value="ECO:0007669"/>
    <property type="project" value="UniProtKB-KW"/>
</dbReference>
<evidence type="ECO:0000313" key="8">
    <source>
        <dbReference type="EMBL" id="MBZ3884314.1"/>
    </source>
</evidence>
<keyword evidence="3 6" id="KW-0863">Zinc-finger</keyword>
<keyword evidence="4" id="KW-0862">Zinc</keyword>
<dbReference type="InterPro" id="IPR050826">
    <property type="entry name" value="Krueppel_C2H2_ZnFinger"/>
</dbReference>
<dbReference type="SUPFAM" id="SSF57667">
    <property type="entry name" value="beta-beta-alpha zinc fingers"/>
    <property type="match status" value="1"/>
</dbReference>
<dbReference type="PROSITE" id="PS50157">
    <property type="entry name" value="ZINC_FINGER_C2H2_2"/>
    <property type="match status" value="1"/>
</dbReference>
<dbReference type="PANTHER" id="PTHR24377">
    <property type="entry name" value="IP01015P-RELATED"/>
    <property type="match status" value="1"/>
</dbReference>
<keyword evidence="2" id="KW-0677">Repeat</keyword>
<organism evidence="8 9">
    <name type="scientific">Sciurus carolinensis</name>
    <name type="common">Eastern gray squirrel</name>
    <dbReference type="NCBI Taxonomy" id="30640"/>
    <lineage>
        <taxon>Eukaryota</taxon>
        <taxon>Metazoa</taxon>
        <taxon>Chordata</taxon>
        <taxon>Craniata</taxon>
        <taxon>Vertebrata</taxon>
        <taxon>Euteleostomi</taxon>
        <taxon>Mammalia</taxon>
        <taxon>Eutheria</taxon>
        <taxon>Euarchontoglires</taxon>
        <taxon>Glires</taxon>
        <taxon>Rodentia</taxon>
        <taxon>Sciuromorpha</taxon>
        <taxon>Sciuridae</taxon>
        <taxon>Sciurinae</taxon>
        <taxon>Sciurini</taxon>
        <taxon>Sciurus</taxon>
    </lineage>
</organism>